<dbReference type="PANTHER" id="PTHR40763:SF5">
    <property type="entry name" value="MEMBRANE PROTEIN"/>
    <property type="match status" value="1"/>
</dbReference>
<protein>
    <recommendedName>
        <fullName evidence="5">Cell wall-active antibiotics response LiaF-like C-terminal domain-containing protein</fullName>
    </recommendedName>
</protein>
<dbReference type="EMBL" id="JACHMH010000001">
    <property type="protein sequence ID" value="MBB4675209.1"/>
    <property type="molecule type" value="Genomic_DNA"/>
</dbReference>
<dbReference type="InterPro" id="IPR024425">
    <property type="entry name" value="LiaF-like_C"/>
</dbReference>
<dbReference type="Pfam" id="PF08044">
    <property type="entry name" value="DUF1707"/>
    <property type="match status" value="1"/>
</dbReference>
<dbReference type="Pfam" id="PF09922">
    <property type="entry name" value="LiaF-like_C"/>
    <property type="match status" value="1"/>
</dbReference>
<gene>
    <name evidence="3" type="ORF">HNR67_001327</name>
</gene>
<evidence type="ECO:0008006" key="5">
    <source>
        <dbReference type="Google" id="ProtNLM"/>
    </source>
</evidence>
<dbReference type="InterPro" id="IPR012551">
    <property type="entry name" value="DUF1707_SHOCT-like"/>
</dbReference>
<dbReference type="PANTHER" id="PTHR40763">
    <property type="entry name" value="MEMBRANE PROTEIN-RELATED"/>
    <property type="match status" value="1"/>
</dbReference>
<organism evidence="3 4">
    <name type="scientific">Crossiella cryophila</name>
    <dbReference type="NCBI Taxonomy" id="43355"/>
    <lineage>
        <taxon>Bacteria</taxon>
        <taxon>Bacillati</taxon>
        <taxon>Actinomycetota</taxon>
        <taxon>Actinomycetes</taxon>
        <taxon>Pseudonocardiales</taxon>
        <taxon>Pseudonocardiaceae</taxon>
        <taxon>Crossiella</taxon>
    </lineage>
</organism>
<dbReference type="Proteomes" id="UP000533598">
    <property type="component" value="Unassembled WGS sequence"/>
</dbReference>
<evidence type="ECO:0000259" key="1">
    <source>
        <dbReference type="Pfam" id="PF08044"/>
    </source>
</evidence>
<proteinExistence type="predicted"/>
<evidence type="ECO:0000259" key="2">
    <source>
        <dbReference type="Pfam" id="PF09922"/>
    </source>
</evidence>
<evidence type="ECO:0000313" key="4">
    <source>
        <dbReference type="Proteomes" id="UP000533598"/>
    </source>
</evidence>
<comment type="caution">
    <text evidence="3">The sequence shown here is derived from an EMBL/GenBank/DDBJ whole genome shotgun (WGS) entry which is preliminary data.</text>
</comment>
<dbReference type="RefSeq" id="WP_185001221.1">
    <property type="nucleotide sequence ID" value="NZ_BAAAUI010000053.1"/>
</dbReference>
<evidence type="ECO:0000313" key="3">
    <source>
        <dbReference type="EMBL" id="MBB4675209.1"/>
    </source>
</evidence>
<dbReference type="AlphaFoldDB" id="A0A7W7C630"/>
<keyword evidence="4" id="KW-1185">Reference proteome</keyword>
<feature type="domain" description="DUF1707" evidence="1">
    <location>
        <begin position="15"/>
        <end position="58"/>
    </location>
</feature>
<accession>A0A7W7C630</accession>
<reference evidence="3 4" key="1">
    <citation type="submission" date="2020-08" db="EMBL/GenBank/DDBJ databases">
        <title>Sequencing the genomes of 1000 actinobacteria strains.</title>
        <authorList>
            <person name="Klenk H.-P."/>
        </authorList>
    </citation>
    <scope>NUCLEOTIDE SEQUENCE [LARGE SCALE GENOMIC DNA]</scope>
    <source>
        <strain evidence="3 4">DSM 44230</strain>
    </source>
</reference>
<feature type="domain" description="Cell wall-active antibiotics response LiaF-like C-terminal" evidence="2">
    <location>
        <begin position="93"/>
        <end position="150"/>
    </location>
</feature>
<name>A0A7W7C630_9PSEU</name>
<sequence length="195" mass="21051">MTLPGQDPLEDTKRATQTALERAVGEGRLTLEEFTARADTVWRAQDPAEIARAVQDLPAPVVPPAPAAAVARVSTKSIFDDVRRSGRFTLRSGTTISAIFGDAKVDLRQAVISEPVVELTVFSCFGDVVITLPKGVNAEVNGSVVFGSERVELSGDPALPGSPLLRINARSIFGDVKVRDRSLSERVRNWLDRLS</sequence>